<proteinExistence type="predicted"/>
<name>A0ABN8BW34_9STRA</name>
<evidence type="ECO:0000313" key="2">
    <source>
        <dbReference type="EMBL" id="CAH0484633.1"/>
    </source>
</evidence>
<organism evidence="2 3">
    <name type="scientific">Peronospora farinosa</name>
    <dbReference type="NCBI Taxonomy" id="134698"/>
    <lineage>
        <taxon>Eukaryota</taxon>
        <taxon>Sar</taxon>
        <taxon>Stramenopiles</taxon>
        <taxon>Oomycota</taxon>
        <taxon>Peronosporomycetes</taxon>
        <taxon>Peronosporales</taxon>
        <taxon>Peronosporaceae</taxon>
        <taxon>Peronospora</taxon>
    </lineage>
</organism>
<reference evidence="2 3" key="1">
    <citation type="submission" date="2021-11" db="EMBL/GenBank/DDBJ databases">
        <authorList>
            <person name="Islam A."/>
            <person name="Islam S."/>
            <person name="Flora M.S."/>
            <person name="Rahman M."/>
            <person name="Ziaur R.M."/>
            <person name="Epstein J.H."/>
            <person name="Hassan M."/>
            <person name="Klassen M."/>
            <person name="Woodard K."/>
            <person name="Webb A."/>
            <person name="Webby R.J."/>
            <person name="El Zowalaty M.E."/>
        </authorList>
    </citation>
    <scope>NUCLEOTIDE SEQUENCE [LARGE SCALE GENOMIC DNA]</scope>
    <source>
        <strain evidence="2">Pf1</strain>
    </source>
</reference>
<sequence length="72" mass="8668">MATKKSIAIVRLFLSRGKEDDDEENKKTRNVEQEEERLTSKRKKRHRKRGLEEKVTVDIAKLHRVHLEQRMN</sequence>
<protein>
    <submittedName>
        <fullName evidence="2">Uncharacterized protein</fullName>
    </submittedName>
</protein>
<feature type="region of interest" description="Disordered" evidence="1">
    <location>
        <begin position="18"/>
        <end position="51"/>
    </location>
</feature>
<accession>A0ABN8BW34</accession>
<evidence type="ECO:0000256" key="1">
    <source>
        <dbReference type="SAM" id="MobiDB-lite"/>
    </source>
</evidence>
<feature type="compositionally biased region" description="Basic and acidic residues" evidence="1">
    <location>
        <begin position="18"/>
        <end position="39"/>
    </location>
</feature>
<comment type="caution">
    <text evidence="2">The sequence shown here is derived from an EMBL/GenBank/DDBJ whole genome shotgun (WGS) entry which is preliminary data.</text>
</comment>
<feature type="compositionally biased region" description="Basic residues" evidence="1">
    <location>
        <begin position="40"/>
        <end position="49"/>
    </location>
</feature>
<keyword evidence="3" id="KW-1185">Reference proteome</keyword>
<evidence type="ECO:0000313" key="3">
    <source>
        <dbReference type="Proteomes" id="UP001157938"/>
    </source>
</evidence>
<gene>
    <name evidence="2" type="ORF">PFR001_LOCUS377</name>
</gene>
<dbReference type="EMBL" id="CAKLBC010000071">
    <property type="protein sequence ID" value="CAH0484633.1"/>
    <property type="molecule type" value="Genomic_DNA"/>
</dbReference>
<dbReference type="Proteomes" id="UP001157938">
    <property type="component" value="Unassembled WGS sequence"/>
</dbReference>